<comment type="caution">
    <text evidence="2">The sequence shown here is derived from an EMBL/GenBank/DDBJ whole genome shotgun (WGS) entry which is preliminary data.</text>
</comment>
<dbReference type="EMBL" id="BNJR01000019">
    <property type="protein sequence ID" value="GHP15057.1"/>
    <property type="molecule type" value="Genomic_DNA"/>
</dbReference>
<keyword evidence="3" id="KW-1185">Reference proteome</keyword>
<evidence type="ECO:0000313" key="3">
    <source>
        <dbReference type="Proteomes" id="UP000604765"/>
    </source>
</evidence>
<reference evidence="2 3" key="1">
    <citation type="journal article" date="2021" name="Int. J. Syst. Evol. Microbiol.">
        <title>Lentilactobacillus fungorum sp. nov., isolated from spent mushroom substrates.</title>
        <authorList>
            <person name="Tohno M."/>
            <person name="Tanizawa Y."/>
            <person name="Kojima Y."/>
            <person name="Sakamoto M."/>
            <person name="Ohkuma M."/>
            <person name="Kobayashi H."/>
        </authorList>
    </citation>
    <scope>NUCLEOTIDE SEQUENCE [LARGE SCALE GENOMIC DNA]</scope>
    <source>
        <strain evidence="2 3">YK48G</strain>
    </source>
</reference>
<accession>A0ABQ3W3U6</accession>
<dbReference type="Proteomes" id="UP000604765">
    <property type="component" value="Unassembled WGS sequence"/>
</dbReference>
<protein>
    <submittedName>
        <fullName evidence="2">UPF0298 protein</fullName>
    </submittedName>
</protein>
<evidence type="ECO:0000256" key="1">
    <source>
        <dbReference type="ARBA" id="ARBA00022490"/>
    </source>
</evidence>
<name>A0ABQ3W3U6_9LACO</name>
<sequence length="93" mass="11062">MAFKIEPTMGLIVYLYSIKHAKNLKQFGRLYYVSKRMRYALLYIDQDRQTEVIKKLNSENYVKQVVPSHLNELVHEVEGKNTLDEDDSFDEDF</sequence>
<dbReference type="Pfam" id="PF09902">
    <property type="entry name" value="DUF2129"/>
    <property type="match status" value="1"/>
</dbReference>
<dbReference type="RefSeq" id="WP_203631030.1">
    <property type="nucleotide sequence ID" value="NZ_BNJR01000019.1"/>
</dbReference>
<gene>
    <name evidence="2" type="ORF">YK48G_24820</name>
</gene>
<organism evidence="2 3">
    <name type="scientific">Lentilactobacillus fungorum</name>
    <dbReference type="NCBI Taxonomy" id="2201250"/>
    <lineage>
        <taxon>Bacteria</taxon>
        <taxon>Bacillati</taxon>
        <taxon>Bacillota</taxon>
        <taxon>Bacilli</taxon>
        <taxon>Lactobacillales</taxon>
        <taxon>Lactobacillaceae</taxon>
        <taxon>Lentilactobacillus</taxon>
    </lineage>
</organism>
<keyword evidence="1" id="KW-0963">Cytoplasm</keyword>
<evidence type="ECO:0000313" key="2">
    <source>
        <dbReference type="EMBL" id="GHP15057.1"/>
    </source>
</evidence>
<dbReference type="InterPro" id="IPR016979">
    <property type="entry name" value="DUF2129"/>
</dbReference>
<proteinExistence type="predicted"/>